<comment type="similarity">
    <text evidence="1">Belongs to the NARF family.</text>
</comment>
<evidence type="ECO:0000256" key="3">
    <source>
        <dbReference type="ARBA" id="ARBA00017073"/>
    </source>
</evidence>
<feature type="compositionally biased region" description="Basic residues" evidence="7">
    <location>
        <begin position="404"/>
        <end position="413"/>
    </location>
</feature>
<dbReference type="PANTHER" id="PTHR11615">
    <property type="entry name" value="NITRATE, FORMATE, IRON DEHYDROGENASE"/>
    <property type="match status" value="1"/>
</dbReference>
<dbReference type="InterPro" id="IPR004108">
    <property type="entry name" value="Fe_hydrogenase_lsu_C"/>
</dbReference>
<evidence type="ECO:0000256" key="7">
    <source>
        <dbReference type="SAM" id="MobiDB-lite"/>
    </source>
</evidence>
<evidence type="ECO:0000313" key="9">
    <source>
        <dbReference type="EMBL" id="VUG17652.1"/>
    </source>
</evidence>
<feature type="compositionally biased region" description="Polar residues" evidence="7">
    <location>
        <begin position="390"/>
        <end position="400"/>
    </location>
</feature>
<keyword evidence="4" id="KW-0004">4Fe-4S</keyword>
<evidence type="ECO:0000259" key="8">
    <source>
        <dbReference type="Pfam" id="PF02906"/>
    </source>
</evidence>
<sequence>MSALLSADDLNDFITPSVACIKPVKGSNEGNEGEKGQKLEIEIDTEGKPVEVNKEGETRRLQRAQISLSDCLACSGCITSSEEVLMQQHSHKEFMKAMEKYKGQKIFVASISHQARASLSNALHLSVADVDRVLIKLFVERLGFAKVVGTGLGRRISLKQMCQQVIDASQKGDKDHKKPILTSICPGWLMYVEKTHPFLLPYLDNTKSPQQITGLLLKRTTAAELHIKPKEVYGLSVMPCFDKKLEAARQETDEQVDVDTVITPKEVLHLLEDMKIDLDQLIAEACADSSYADLGALYERFAPHNWLYPVESWTNDEGSASGGYAYHYLATLMHRQAANADCFEIRKLEGRNPDIYELQLVNKVSEQVVARSAVVNGFRNIQNMVRKIKQSSQKGPQTSGRGRAVLRRRRMQKGHTDPEHGSRDHEHAGQRVNLLECELIEVMACPHGCINGGGLISGPEDHHSAKIWVEQVLEKYRSIPNGDIGTDELEKWVQDWLENFTVCSSRLLKARFQRVEAPKDNATIAMTSTW</sequence>
<keyword evidence="5" id="KW-0411">Iron-sulfur</keyword>
<dbReference type="Pfam" id="PF02906">
    <property type="entry name" value="Fe_hyd_lg_C"/>
    <property type="match status" value="1"/>
</dbReference>
<dbReference type="Gene3D" id="3.40.950.10">
    <property type="entry name" value="Fe-only Hydrogenase (Larger Subunit), Chain L, domain 3"/>
    <property type="match status" value="2"/>
</dbReference>
<organism evidence="9 10">
    <name type="scientific">Dekkera bruxellensis</name>
    <name type="common">Brettanomyces custersii</name>
    <dbReference type="NCBI Taxonomy" id="5007"/>
    <lineage>
        <taxon>Eukaryota</taxon>
        <taxon>Fungi</taxon>
        <taxon>Dikarya</taxon>
        <taxon>Ascomycota</taxon>
        <taxon>Saccharomycotina</taxon>
        <taxon>Pichiomycetes</taxon>
        <taxon>Pichiales</taxon>
        <taxon>Pichiaceae</taxon>
        <taxon>Brettanomyces</taxon>
    </lineage>
</organism>
<dbReference type="Proteomes" id="UP000478008">
    <property type="component" value="Unassembled WGS sequence"/>
</dbReference>
<dbReference type="Gene3D" id="3.40.50.1780">
    <property type="match status" value="2"/>
</dbReference>
<keyword evidence="4" id="KW-0479">Metal-binding</keyword>
<evidence type="ECO:0000256" key="6">
    <source>
        <dbReference type="ARBA" id="ARBA00031269"/>
    </source>
</evidence>
<proteinExistence type="inferred from homology"/>
<feature type="region of interest" description="Disordered" evidence="7">
    <location>
        <begin position="388"/>
        <end position="428"/>
    </location>
</feature>
<dbReference type="GO" id="GO:0051539">
    <property type="term" value="F:4 iron, 4 sulfur cluster binding"/>
    <property type="evidence" value="ECO:0007669"/>
    <property type="project" value="UniProtKB-KW"/>
</dbReference>
<evidence type="ECO:0000256" key="2">
    <source>
        <dbReference type="ARBA" id="ARBA00015854"/>
    </source>
</evidence>
<feature type="domain" description="Iron hydrogenase large subunit C-terminal" evidence="8">
    <location>
        <begin position="105"/>
        <end position="453"/>
    </location>
</feature>
<gene>
    <name evidence="9" type="primary">NAR1</name>
    <name evidence="9" type="ORF">DEBR0S2_12882G</name>
</gene>
<keyword evidence="10" id="KW-1185">Reference proteome</keyword>
<reference evidence="9 10" key="1">
    <citation type="submission" date="2019-07" db="EMBL/GenBank/DDBJ databases">
        <authorList>
            <person name="Friedrich A."/>
            <person name="Schacherer J."/>
        </authorList>
    </citation>
    <scope>NUCLEOTIDE SEQUENCE [LARGE SCALE GENOMIC DNA]</scope>
</reference>
<dbReference type="AlphaFoldDB" id="A0A7D9CZX9"/>
<evidence type="ECO:0000256" key="1">
    <source>
        <dbReference type="ARBA" id="ARBA00006596"/>
    </source>
</evidence>
<dbReference type="EMBL" id="CABFWN010000002">
    <property type="protein sequence ID" value="VUG17652.1"/>
    <property type="molecule type" value="Genomic_DNA"/>
</dbReference>
<dbReference type="SUPFAM" id="SSF53920">
    <property type="entry name" value="Fe-only hydrogenase"/>
    <property type="match status" value="1"/>
</dbReference>
<evidence type="ECO:0000256" key="5">
    <source>
        <dbReference type="ARBA" id="ARBA00023014"/>
    </source>
</evidence>
<accession>A0A7D9CZX9</accession>
<protein>
    <recommendedName>
        <fullName evidence="2">Cytosolic Fe-S cluster assembly factor NAR1</fullName>
    </recommendedName>
    <alternativeName>
        <fullName evidence="3">Cytosolic Fe-S cluster assembly factor nar1</fullName>
    </alternativeName>
    <alternativeName>
        <fullName evidence="6">Nuclear architecture-related protein 1</fullName>
    </alternativeName>
</protein>
<dbReference type="InterPro" id="IPR009016">
    <property type="entry name" value="Fe_hydrogenase"/>
</dbReference>
<dbReference type="InterPro" id="IPR050340">
    <property type="entry name" value="Cytosolic_Fe-S_CAF"/>
</dbReference>
<feature type="compositionally biased region" description="Basic and acidic residues" evidence="7">
    <location>
        <begin position="414"/>
        <end position="428"/>
    </location>
</feature>
<name>A0A7D9CZX9_DEKBR</name>
<evidence type="ECO:0000313" key="10">
    <source>
        <dbReference type="Proteomes" id="UP000478008"/>
    </source>
</evidence>
<keyword evidence="4" id="KW-0408">Iron</keyword>
<evidence type="ECO:0000256" key="4">
    <source>
        <dbReference type="ARBA" id="ARBA00022485"/>
    </source>
</evidence>